<dbReference type="GO" id="GO:0016020">
    <property type="term" value="C:membrane"/>
    <property type="evidence" value="ECO:0007669"/>
    <property type="project" value="UniProtKB-SubCell"/>
</dbReference>
<evidence type="ECO:0000313" key="11">
    <source>
        <dbReference type="Proteomes" id="UP000440066"/>
    </source>
</evidence>
<reference evidence="10 11" key="1">
    <citation type="submission" date="2019-11" db="EMBL/GenBank/DDBJ databases">
        <title>Characterisation of Fundicoccus ignavus gen. nov. sp. nov., a novel genus of the family Aerococcaceae from bulk tank milk.</title>
        <authorList>
            <person name="Siebert A."/>
            <person name="Huptas C."/>
            <person name="Wenning M."/>
            <person name="Scherer S."/>
            <person name="Doll E.V."/>
        </authorList>
    </citation>
    <scope>NUCLEOTIDE SEQUENCE [LARGE SCALE GENOMIC DNA]</scope>
    <source>
        <strain evidence="10 11">DSM 109652</strain>
    </source>
</reference>
<feature type="domain" description="SLC41A/MgtE integral membrane" evidence="9">
    <location>
        <begin position="5"/>
        <end position="100"/>
    </location>
</feature>
<dbReference type="AlphaFoldDB" id="A0A844C092"/>
<organism evidence="10 11">
    <name type="scientific">Fundicoccus ignavus</name>
    <dbReference type="NCBI Taxonomy" id="2664442"/>
    <lineage>
        <taxon>Bacteria</taxon>
        <taxon>Bacillati</taxon>
        <taxon>Bacillota</taxon>
        <taxon>Bacilli</taxon>
        <taxon>Lactobacillales</taxon>
        <taxon>Aerococcaceae</taxon>
        <taxon>Fundicoccus</taxon>
    </lineage>
</organism>
<dbReference type="InterPro" id="IPR036739">
    <property type="entry name" value="SLC41_membr_dom_sf"/>
</dbReference>
<evidence type="ECO:0000313" key="10">
    <source>
        <dbReference type="EMBL" id="MRJ47669.1"/>
    </source>
</evidence>
<accession>A0A844C092</accession>
<evidence type="ECO:0000256" key="2">
    <source>
        <dbReference type="ARBA" id="ARBA00009749"/>
    </source>
</evidence>
<proteinExistence type="inferred from homology"/>
<name>A0A844C092_9LACT</name>
<evidence type="ECO:0000256" key="8">
    <source>
        <dbReference type="SAM" id="Phobius"/>
    </source>
</evidence>
<dbReference type="EMBL" id="WJQT01000012">
    <property type="protein sequence ID" value="MRJ47669.1"/>
    <property type="molecule type" value="Genomic_DNA"/>
</dbReference>
<comment type="caution">
    <text evidence="10">The sequence shown here is derived from an EMBL/GenBank/DDBJ whole genome shotgun (WGS) entry which is preliminary data.</text>
</comment>
<gene>
    <name evidence="10" type="ORF">GF867_08830</name>
</gene>
<evidence type="ECO:0000256" key="5">
    <source>
        <dbReference type="ARBA" id="ARBA00022842"/>
    </source>
</evidence>
<evidence type="ECO:0000256" key="4">
    <source>
        <dbReference type="ARBA" id="ARBA00022692"/>
    </source>
</evidence>
<evidence type="ECO:0000256" key="7">
    <source>
        <dbReference type="ARBA" id="ARBA00023136"/>
    </source>
</evidence>
<keyword evidence="4 8" id="KW-0812">Transmembrane</keyword>
<protein>
    <recommendedName>
        <fullName evidence="9">SLC41A/MgtE integral membrane domain-containing protein</fullName>
    </recommendedName>
</protein>
<evidence type="ECO:0000259" key="9">
    <source>
        <dbReference type="Pfam" id="PF01769"/>
    </source>
</evidence>
<keyword evidence="5" id="KW-0460">Magnesium</keyword>
<feature type="transmembrane region" description="Helical" evidence="8">
    <location>
        <begin position="46"/>
        <end position="68"/>
    </location>
</feature>
<sequence length="101" mass="10473">MAAYIPITLDSAGNLSTQSLAVAVYKIIVGDSRKDESLVKVVWQEFLVGTVLGVAAGLTLGLVGVIYYGNSLLAIIIGISLWLNLSISTVGGAVIPILINS</sequence>
<dbReference type="GO" id="GO:0008324">
    <property type="term" value="F:monoatomic cation transmembrane transporter activity"/>
    <property type="evidence" value="ECO:0007669"/>
    <property type="project" value="InterPro"/>
</dbReference>
<evidence type="ECO:0000256" key="6">
    <source>
        <dbReference type="ARBA" id="ARBA00022989"/>
    </source>
</evidence>
<feature type="transmembrane region" description="Helical" evidence="8">
    <location>
        <begin position="74"/>
        <end position="99"/>
    </location>
</feature>
<evidence type="ECO:0000256" key="1">
    <source>
        <dbReference type="ARBA" id="ARBA00004141"/>
    </source>
</evidence>
<dbReference type="InterPro" id="IPR006667">
    <property type="entry name" value="SLC41_membr_dom"/>
</dbReference>
<keyword evidence="6 8" id="KW-1133">Transmembrane helix</keyword>
<dbReference type="Pfam" id="PF01769">
    <property type="entry name" value="MgtE"/>
    <property type="match status" value="1"/>
</dbReference>
<keyword evidence="3" id="KW-0813">Transport</keyword>
<comment type="similarity">
    <text evidence="2">Belongs to the SLC41A transporter family.</text>
</comment>
<comment type="subcellular location">
    <subcellularLocation>
        <location evidence="1">Membrane</location>
        <topology evidence="1">Multi-pass membrane protein</topology>
    </subcellularLocation>
</comment>
<evidence type="ECO:0000256" key="3">
    <source>
        <dbReference type="ARBA" id="ARBA00022448"/>
    </source>
</evidence>
<dbReference type="SUPFAM" id="SSF161093">
    <property type="entry name" value="MgtE membrane domain-like"/>
    <property type="match status" value="1"/>
</dbReference>
<dbReference type="Proteomes" id="UP000440066">
    <property type="component" value="Unassembled WGS sequence"/>
</dbReference>
<dbReference type="RefSeq" id="WP_153832739.1">
    <property type="nucleotide sequence ID" value="NZ_WJQT01000012.1"/>
</dbReference>
<keyword evidence="7 8" id="KW-0472">Membrane</keyword>
<dbReference type="Gene3D" id="1.10.357.20">
    <property type="entry name" value="SLC41 divalent cation transporters, integral membrane domain"/>
    <property type="match status" value="1"/>
</dbReference>